<feature type="compositionally biased region" description="Basic and acidic residues" evidence="1">
    <location>
        <begin position="334"/>
        <end position="343"/>
    </location>
</feature>
<feature type="region of interest" description="Disordered" evidence="1">
    <location>
        <begin position="1"/>
        <end position="83"/>
    </location>
</feature>
<proteinExistence type="predicted"/>
<reference evidence="2" key="1">
    <citation type="submission" date="2019-01" db="EMBL/GenBank/DDBJ databases">
        <title>Draft genome sequences of three monokaryotic isolates of the white-rot basidiomycete fungus Dichomitus squalens.</title>
        <authorList>
            <consortium name="DOE Joint Genome Institute"/>
            <person name="Lopez S.C."/>
            <person name="Andreopoulos B."/>
            <person name="Pangilinan J."/>
            <person name="Lipzen A."/>
            <person name="Riley R."/>
            <person name="Ahrendt S."/>
            <person name="Ng V."/>
            <person name="Barry K."/>
            <person name="Daum C."/>
            <person name="Grigoriev I.V."/>
            <person name="Hilden K.S."/>
            <person name="Makela M.R."/>
            <person name="de Vries R.P."/>
        </authorList>
    </citation>
    <scope>NUCLEOTIDE SEQUENCE [LARGE SCALE GENOMIC DNA]</scope>
    <source>
        <strain evidence="2">OM18370.1</strain>
    </source>
</reference>
<feature type="region of interest" description="Disordered" evidence="1">
    <location>
        <begin position="625"/>
        <end position="681"/>
    </location>
</feature>
<feature type="compositionally biased region" description="Low complexity" evidence="1">
    <location>
        <begin position="305"/>
        <end position="316"/>
    </location>
</feature>
<protein>
    <submittedName>
        <fullName evidence="2">Uncharacterized protein</fullName>
    </submittedName>
</protein>
<dbReference type="Proteomes" id="UP000292957">
    <property type="component" value="Unassembled WGS sequence"/>
</dbReference>
<feature type="compositionally biased region" description="Polar residues" evidence="1">
    <location>
        <begin position="41"/>
        <end position="78"/>
    </location>
</feature>
<dbReference type="OrthoDB" id="2573559at2759"/>
<feature type="region of interest" description="Disordered" evidence="1">
    <location>
        <begin position="198"/>
        <end position="221"/>
    </location>
</feature>
<evidence type="ECO:0000256" key="1">
    <source>
        <dbReference type="SAM" id="MobiDB-lite"/>
    </source>
</evidence>
<feature type="compositionally biased region" description="Low complexity" evidence="1">
    <location>
        <begin position="658"/>
        <end position="670"/>
    </location>
</feature>
<sequence length="858" mass="91415">MLSRKTPTPEIPPSPRADSPSHSRSDELSTALSASLPPSGHSRTTTQDESAYSHSQTDVSFESASSAADRSMTTTTRAYKTELVPANRPTTLLMRQPSFRVVSLPEATPKFRMKTVLEKKTARVVSMPVPRRDPASDGLDAQSIVGDPFGSEDEERTRVRVRSQATDVPHTPSIPSSPDSVVIIANTSNQLSTEFLKPRVDEESASESDTEGWITWTQSPPRPIPALHGPLSLPYARCPSGAEGTIIEEPDSLPRVIWGLNGEATSNKSQVKSVHPPPASVKPAAEITGETARPAVKIQHASKPSIAQDIQASSAAPTDRARQDNHNTTSSHPTHAELPRPPEFILKHSEPIDLGRLMGHSLERNYVEVVPDGALPSPRWQTSYASDLPTPELVHDISPELQAALFAQDRFRSYGLTTPSWGSSSDIHGLSNTSLPASSSSGSLLESLKSSRSPILLEELASQHLPHSQGLASRTSALDIAQSYRQQQLQGILPTPPETTSPIWSSTFSPYQSGMLSPELLAAAALSQMNSTYLSSQAIPSRLESSQHLLRAVPNALGSTGLSARNAALGPLSPAAHITGIHGQKIPPRLAAEYARRCTLPDPYPTNAQLHDYVLPYSSPVRGSNYSPTMPKAPPNTPYGSAPPYGLRRVDAAPITQPSFSAAPSSPSSSRELQNTGLPQHIRSVPLSRLVQRRLSTVPEEDYASSVDAGRMPPAPGRASAQGTAGNGSGLHLFLSSTGRASVDAAPSDMLGDHVRARYDVRDMGVSADKTRTITPGVKLPGVPRKGHGPVVSREAQVAKEASGRQGSNNTNIDGGRRGEGVRGRGHRRGGRGRKGRGGHANGVHGAERVDGGLVVKS</sequence>
<feature type="region of interest" description="Disordered" evidence="1">
    <location>
        <begin position="161"/>
        <end position="180"/>
    </location>
</feature>
<feature type="region of interest" description="Disordered" evidence="1">
    <location>
        <begin position="298"/>
        <end position="343"/>
    </location>
</feature>
<feature type="compositionally biased region" description="Low complexity" evidence="1">
    <location>
        <begin position="28"/>
        <end position="39"/>
    </location>
</feature>
<gene>
    <name evidence="2" type="ORF">BD311DRAFT_845314</name>
</gene>
<feature type="region of interest" description="Disordered" evidence="1">
    <location>
        <begin position="799"/>
        <end position="858"/>
    </location>
</feature>
<feature type="compositionally biased region" description="Basic residues" evidence="1">
    <location>
        <begin position="824"/>
        <end position="838"/>
    </location>
</feature>
<organism evidence="2">
    <name type="scientific">Dichomitus squalens</name>
    <dbReference type="NCBI Taxonomy" id="114155"/>
    <lineage>
        <taxon>Eukaryota</taxon>
        <taxon>Fungi</taxon>
        <taxon>Dikarya</taxon>
        <taxon>Basidiomycota</taxon>
        <taxon>Agaricomycotina</taxon>
        <taxon>Agaricomycetes</taxon>
        <taxon>Polyporales</taxon>
        <taxon>Polyporaceae</taxon>
        <taxon>Dichomitus</taxon>
    </lineage>
</organism>
<evidence type="ECO:0000313" key="2">
    <source>
        <dbReference type="EMBL" id="TBU33817.1"/>
    </source>
</evidence>
<feature type="region of interest" description="Disordered" evidence="1">
    <location>
        <begin position="696"/>
        <end position="724"/>
    </location>
</feature>
<dbReference type="AlphaFoldDB" id="A0A4Q9N1P7"/>
<name>A0A4Q9N1P7_9APHY</name>
<feature type="region of interest" description="Disordered" evidence="1">
    <location>
        <begin position="129"/>
        <end position="156"/>
    </location>
</feature>
<accession>A0A4Q9N1P7</accession>
<dbReference type="EMBL" id="ML143390">
    <property type="protein sequence ID" value="TBU33817.1"/>
    <property type="molecule type" value="Genomic_DNA"/>
</dbReference>